<gene>
    <name evidence="2" type="ordered locus">MSC_0313</name>
</gene>
<dbReference type="EMBL" id="BX293980">
    <property type="protein sequence ID" value="CAE76954.1"/>
    <property type="molecule type" value="Genomic_DNA"/>
</dbReference>
<evidence type="ECO:0000256" key="1">
    <source>
        <dbReference type="SAM" id="Phobius"/>
    </source>
</evidence>
<keyword evidence="1 2" id="KW-0812">Transmembrane</keyword>
<reference evidence="2 3" key="1">
    <citation type="journal article" date="2004" name="Genome Res.">
        <title>The genome sequence of Mycoplasma mycoides subsp. mycoides SC type strain PG1T, the causative agent of contagious bovine pleuropneumonia (CBPP).</title>
        <authorList>
            <person name="Westberg J."/>
            <person name="Persson A."/>
            <person name="Holmberg A."/>
            <person name="Goesmann A."/>
            <person name="Lundeberg J."/>
            <person name="Johansson K.-E."/>
            <person name="Pettersson B."/>
            <person name="Uhlen M."/>
        </authorList>
    </citation>
    <scope>NUCLEOTIDE SEQUENCE [LARGE SCALE GENOMIC DNA]</scope>
    <source>
        <strain evidence="2 3">PG1</strain>
    </source>
</reference>
<keyword evidence="1" id="KW-1133">Transmembrane helix</keyword>
<dbReference type="KEGG" id="mmy:MSC_0313"/>
<protein>
    <submittedName>
        <fullName evidence="2">Hypothetical transmembrane protein</fullName>
    </submittedName>
</protein>
<evidence type="ECO:0000313" key="2">
    <source>
        <dbReference type="EMBL" id="CAE76954.1"/>
    </source>
</evidence>
<keyword evidence="1" id="KW-0472">Membrane</keyword>
<sequence>MIFSSCFYSDWFKISLNCVFLMLLVEIHIAMKNENKTIIKQANKDHHCTDIGIEILLITSSLFNNIIGRKILLIVKIITNILKIFVIPKTYQIVCLYDPYFLT</sequence>
<feature type="transmembrane region" description="Helical" evidence="1">
    <location>
        <begin position="12"/>
        <end position="31"/>
    </location>
</feature>
<dbReference type="Proteomes" id="UP000001016">
    <property type="component" value="Chromosome"/>
</dbReference>
<evidence type="ECO:0000313" key="3">
    <source>
        <dbReference type="Proteomes" id="UP000001016"/>
    </source>
</evidence>
<dbReference type="HOGENOM" id="CLU_178464_0_0_14"/>
<dbReference type="AlphaFoldDB" id="Q6MTT2"/>
<dbReference type="STRING" id="272632.MSC_0313"/>
<name>Q6MTT2_MYCMS</name>
<organism evidence="2 3">
    <name type="scientific">Mycoplasma mycoides subsp. mycoides SC (strain CCUG 32753 / NCTC 10114 / PG1)</name>
    <dbReference type="NCBI Taxonomy" id="272632"/>
    <lineage>
        <taxon>Bacteria</taxon>
        <taxon>Bacillati</taxon>
        <taxon>Mycoplasmatota</taxon>
        <taxon>Mollicutes</taxon>
        <taxon>Mycoplasmataceae</taxon>
        <taxon>Mycoplasma</taxon>
    </lineage>
</organism>
<proteinExistence type="predicted"/>
<accession>Q6MTT2</accession>
<dbReference type="PATRIC" id="fig|272632.4.peg.334"/>
<keyword evidence="3" id="KW-1185">Reference proteome</keyword>